<dbReference type="InterPro" id="IPR010559">
    <property type="entry name" value="Sig_transdc_His_kin_internal"/>
</dbReference>
<keyword evidence="1" id="KW-0472">Membrane</keyword>
<dbReference type="InterPro" id="IPR036890">
    <property type="entry name" value="HATPase_C_sf"/>
</dbReference>
<evidence type="ECO:0000256" key="1">
    <source>
        <dbReference type="SAM" id="Phobius"/>
    </source>
</evidence>
<evidence type="ECO:0000313" key="4">
    <source>
        <dbReference type="Proteomes" id="UP000255469"/>
    </source>
</evidence>
<dbReference type="Gene3D" id="3.30.565.10">
    <property type="entry name" value="Histidine kinase-like ATPase, C-terminal domain"/>
    <property type="match status" value="1"/>
</dbReference>
<accession>A0A379E2A2</accession>
<dbReference type="SUPFAM" id="SSF55874">
    <property type="entry name" value="ATPase domain of HSP90 chaperone/DNA topoisomerase II/histidine kinase"/>
    <property type="match status" value="1"/>
</dbReference>
<reference evidence="3 4" key="1">
    <citation type="submission" date="2018-06" db="EMBL/GenBank/DDBJ databases">
        <authorList>
            <consortium name="Pathogen Informatics"/>
            <person name="Doyle S."/>
        </authorList>
    </citation>
    <scope>NUCLEOTIDE SEQUENCE [LARGE SCALE GENOMIC DNA]</scope>
    <source>
        <strain evidence="3 4">NCTC13067</strain>
    </source>
</reference>
<dbReference type="Proteomes" id="UP000255469">
    <property type="component" value="Unassembled WGS sequence"/>
</dbReference>
<dbReference type="Pfam" id="PF06580">
    <property type="entry name" value="His_kinase"/>
    <property type="match status" value="1"/>
</dbReference>
<dbReference type="PANTHER" id="PTHR34220:SF7">
    <property type="entry name" value="SENSOR HISTIDINE KINASE YPDA"/>
    <property type="match status" value="1"/>
</dbReference>
<keyword evidence="1" id="KW-1133">Transmembrane helix</keyword>
<name>A0A379E2A2_9BACT</name>
<feature type="transmembrane region" description="Helical" evidence="1">
    <location>
        <begin position="87"/>
        <end position="105"/>
    </location>
</feature>
<proteinExistence type="predicted"/>
<gene>
    <name evidence="3" type="primary">ypdA_1</name>
    <name evidence="3" type="ORF">NCTC13067_00034</name>
</gene>
<dbReference type="InterPro" id="IPR050640">
    <property type="entry name" value="Bact_2-comp_sensor_kinase"/>
</dbReference>
<dbReference type="EMBL" id="UGTM01000001">
    <property type="protein sequence ID" value="SUB86402.1"/>
    <property type="molecule type" value="Genomic_DNA"/>
</dbReference>
<organism evidence="3 4">
    <name type="scientific">Prevotella denticola</name>
    <dbReference type="NCBI Taxonomy" id="28129"/>
    <lineage>
        <taxon>Bacteria</taxon>
        <taxon>Pseudomonadati</taxon>
        <taxon>Bacteroidota</taxon>
        <taxon>Bacteroidia</taxon>
        <taxon>Bacteroidales</taxon>
        <taxon>Prevotellaceae</taxon>
        <taxon>Prevotella</taxon>
    </lineage>
</organism>
<feature type="transmembrane region" description="Helical" evidence="1">
    <location>
        <begin position="125"/>
        <end position="146"/>
    </location>
</feature>
<dbReference type="RefSeq" id="WP_025067017.1">
    <property type="nucleotide sequence ID" value="NZ_CAUVPN010000008.1"/>
</dbReference>
<feature type="domain" description="Signal transduction histidine kinase internal region" evidence="2">
    <location>
        <begin position="165"/>
        <end position="240"/>
    </location>
</feature>
<dbReference type="PANTHER" id="PTHR34220">
    <property type="entry name" value="SENSOR HISTIDINE KINASE YPDA"/>
    <property type="match status" value="1"/>
</dbReference>
<keyword evidence="1" id="KW-0812">Transmembrane</keyword>
<evidence type="ECO:0000259" key="2">
    <source>
        <dbReference type="Pfam" id="PF06580"/>
    </source>
</evidence>
<dbReference type="AlphaFoldDB" id="A0A379E2A2"/>
<dbReference type="GO" id="GO:0016020">
    <property type="term" value="C:membrane"/>
    <property type="evidence" value="ECO:0007669"/>
    <property type="project" value="InterPro"/>
</dbReference>
<evidence type="ECO:0000313" key="3">
    <source>
        <dbReference type="EMBL" id="SUB86402.1"/>
    </source>
</evidence>
<sequence>MKTMEEIKKLCLSRRNLSVLGVQVGIYALLVSIWSLVIMLLEHDVSAAKESMRVNAFVLFLLLTVFMANFYLLVPYLFEKRSKVKQCAFWIINLLFILLWNKHIFSIYNADLPDTTIRIGFYQFGVMWTILNYAMVVAAIFVRYYIRHNTLRRQLREQKQKMTEAELAWLKNQLNPHFLFNTLNNISSLTQTSPSNAQKAIGQLSELLRYALYETQPKEVSLNGEIAFIKNYINLMTLRSAGNVEIKSEFVIHNSQLLIAPLVFLTPVENAFKHGVSGNRPSFIHISITEDKGEIIFLCENSNYPKTDMDKSGRGIGLENMYRRLELIYPERYQIEQRISKGTYLIKITIKPCRQANPPKV</sequence>
<feature type="transmembrane region" description="Helical" evidence="1">
    <location>
        <begin position="20"/>
        <end position="41"/>
    </location>
</feature>
<feature type="transmembrane region" description="Helical" evidence="1">
    <location>
        <begin position="56"/>
        <end position="78"/>
    </location>
</feature>
<protein>
    <submittedName>
        <fullName evidence="3">Inner membrane protein ypdA</fullName>
    </submittedName>
</protein>
<dbReference type="GO" id="GO:0000155">
    <property type="term" value="F:phosphorelay sensor kinase activity"/>
    <property type="evidence" value="ECO:0007669"/>
    <property type="project" value="InterPro"/>
</dbReference>